<dbReference type="AlphaFoldDB" id="A0A6P6A5H8"/>
<feature type="coiled-coil region" evidence="6">
    <location>
        <begin position="119"/>
        <end position="153"/>
    </location>
</feature>
<keyword evidence="6" id="KW-0175">Coiled coil</keyword>
<keyword evidence="4" id="KW-0804">Transcription</keyword>
<dbReference type="InterPro" id="IPR036638">
    <property type="entry name" value="HLH_DNA-bd_sf"/>
</dbReference>
<dbReference type="Proteomes" id="UP000515121">
    <property type="component" value="Unplaced"/>
</dbReference>
<dbReference type="InterPro" id="IPR011598">
    <property type="entry name" value="bHLH_dom"/>
</dbReference>
<evidence type="ECO:0000256" key="2">
    <source>
        <dbReference type="ARBA" id="ARBA00023015"/>
    </source>
</evidence>
<evidence type="ECO:0000259" key="7">
    <source>
        <dbReference type="PROSITE" id="PS50888"/>
    </source>
</evidence>
<comment type="subcellular location">
    <subcellularLocation>
        <location evidence="1">Nucleus</location>
    </subcellularLocation>
</comment>
<dbReference type="SMART" id="SM00353">
    <property type="entry name" value="HLH"/>
    <property type="match status" value="1"/>
</dbReference>
<dbReference type="Pfam" id="PF00010">
    <property type="entry name" value="HLH"/>
    <property type="match status" value="1"/>
</dbReference>
<gene>
    <name evidence="9" type="primary">LOC111306690</name>
</gene>
<name>A0A6P6A5H8_DURZI</name>
<dbReference type="PROSITE" id="PS50888">
    <property type="entry name" value="BHLH"/>
    <property type="match status" value="1"/>
</dbReference>
<sequence>MDQLIEQLLQGEIFWYETTHAPPVSPSAFVPYPNRPRIGMGLQTADCNNGVNSGNMNKRMIEFLRQSWPTTTGIKDTEKERCFRHMMNERMRRDKQKKSYFALHSMLPLGTKNDKNSIVQTASKRVQELQWLKKDLERRNYELRANFAAVNENQNNEGTKIRVRIDNPRVSGIDSILEVLKCLKTLDSKPRMIQSKFTNQEFFAVMDIENEMRAAQVEKVVNRALQEAGRKLQDTPKENQTWHQRR</sequence>
<dbReference type="InterPro" id="IPR044658">
    <property type="entry name" value="bHLH92/bHLH041-like"/>
</dbReference>
<keyword evidence="5" id="KW-0539">Nucleus</keyword>
<dbReference type="RefSeq" id="XP_022760228.1">
    <property type="nucleotide sequence ID" value="XM_022904493.1"/>
</dbReference>
<dbReference type="OrthoDB" id="1885111at2759"/>
<organism evidence="8 9">
    <name type="scientific">Durio zibethinus</name>
    <name type="common">Durian</name>
    <dbReference type="NCBI Taxonomy" id="66656"/>
    <lineage>
        <taxon>Eukaryota</taxon>
        <taxon>Viridiplantae</taxon>
        <taxon>Streptophyta</taxon>
        <taxon>Embryophyta</taxon>
        <taxon>Tracheophyta</taxon>
        <taxon>Spermatophyta</taxon>
        <taxon>Magnoliopsida</taxon>
        <taxon>eudicotyledons</taxon>
        <taxon>Gunneridae</taxon>
        <taxon>Pentapetalae</taxon>
        <taxon>rosids</taxon>
        <taxon>malvids</taxon>
        <taxon>Malvales</taxon>
        <taxon>Malvaceae</taxon>
        <taxon>Helicteroideae</taxon>
        <taxon>Durio</taxon>
    </lineage>
</organism>
<dbReference type="GeneID" id="111306690"/>
<evidence type="ECO:0000313" key="8">
    <source>
        <dbReference type="Proteomes" id="UP000515121"/>
    </source>
</evidence>
<feature type="domain" description="BHLH" evidence="7">
    <location>
        <begin position="80"/>
        <end position="129"/>
    </location>
</feature>
<evidence type="ECO:0000256" key="4">
    <source>
        <dbReference type="ARBA" id="ARBA00023163"/>
    </source>
</evidence>
<evidence type="ECO:0000256" key="5">
    <source>
        <dbReference type="ARBA" id="ARBA00023242"/>
    </source>
</evidence>
<evidence type="ECO:0000256" key="1">
    <source>
        <dbReference type="ARBA" id="ARBA00004123"/>
    </source>
</evidence>
<dbReference type="GO" id="GO:0046983">
    <property type="term" value="F:protein dimerization activity"/>
    <property type="evidence" value="ECO:0007669"/>
    <property type="project" value="InterPro"/>
</dbReference>
<dbReference type="InterPro" id="IPR045239">
    <property type="entry name" value="bHLH95_bHLH"/>
</dbReference>
<keyword evidence="8" id="KW-1185">Reference proteome</keyword>
<dbReference type="PANTHER" id="PTHR46665:SF6">
    <property type="entry name" value="TRANSCRIPTION FACTOR BHLH92"/>
    <property type="match status" value="1"/>
</dbReference>
<dbReference type="CDD" id="cd11393">
    <property type="entry name" value="bHLH_AtbHLH_like"/>
    <property type="match status" value="1"/>
</dbReference>
<dbReference type="SUPFAM" id="SSF47459">
    <property type="entry name" value="HLH, helix-loop-helix DNA-binding domain"/>
    <property type="match status" value="1"/>
</dbReference>
<keyword evidence="2" id="KW-0805">Transcription regulation</keyword>
<protein>
    <submittedName>
        <fullName evidence="9">Transcription factor bHLH92-like</fullName>
    </submittedName>
</protein>
<keyword evidence="3" id="KW-0238">DNA-binding</keyword>
<proteinExistence type="predicted"/>
<dbReference type="Gene3D" id="4.10.280.10">
    <property type="entry name" value="Helix-loop-helix DNA-binding domain"/>
    <property type="match status" value="1"/>
</dbReference>
<evidence type="ECO:0000256" key="3">
    <source>
        <dbReference type="ARBA" id="ARBA00023125"/>
    </source>
</evidence>
<evidence type="ECO:0000313" key="9">
    <source>
        <dbReference type="RefSeq" id="XP_022760228.1"/>
    </source>
</evidence>
<evidence type="ECO:0000256" key="6">
    <source>
        <dbReference type="SAM" id="Coils"/>
    </source>
</evidence>
<dbReference type="GO" id="GO:0005634">
    <property type="term" value="C:nucleus"/>
    <property type="evidence" value="ECO:0007669"/>
    <property type="project" value="UniProtKB-SubCell"/>
</dbReference>
<accession>A0A6P6A5H8</accession>
<reference evidence="9" key="1">
    <citation type="submission" date="2025-08" db="UniProtKB">
        <authorList>
            <consortium name="RefSeq"/>
        </authorList>
    </citation>
    <scope>IDENTIFICATION</scope>
    <source>
        <tissue evidence="9">Fruit stalk</tissue>
    </source>
</reference>
<dbReference type="KEGG" id="dzi:111306690"/>
<dbReference type="GO" id="GO:0003677">
    <property type="term" value="F:DNA binding"/>
    <property type="evidence" value="ECO:0007669"/>
    <property type="project" value="UniProtKB-KW"/>
</dbReference>
<dbReference type="PANTHER" id="PTHR46665">
    <property type="entry name" value="TRANSCRIPTION FACTOR BHLH041-RELATED-RELATED"/>
    <property type="match status" value="1"/>
</dbReference>